<sequence>MSAFPHSLELVKPREIFIRGVTTEGRIFRPSDWAERLAGLMARFRPVGLCRKEAHLGYSPYCVPTLVDGVRCLVVSESLRDIEPMAFDFLLNFARDNQLDVVEACLTQAAAIDAEMDAEVEDLQTARETLQRVFQTA</sequence>
<name>D5WYY7_THIK1</name>
<reference evidence="1" key="1">
    <citation type="submission" date="2010-04" db="EMBL/GenBank/DDBJ databases">
        <title>Complete sequence of Thiomonas intermedia K12.</title>
        <authorList>
            <consortium name="US DOE Joint Genome Institute"/>
            <person name="Lucas S."/>
            <person name="Copeland A."/>
            <person name="Lapidus A."/>
            <person name="Cheng J.-F."/>
            <person name="Bruce D."/>
            <person name="Goodwin L."/>
            <person name="Pitluck S."/>
            <person name="Davenport K."/>
            <person name="Detter J.C."/>
            <person name="Han C."/>
            <person name="Tapia R."/>
            <person name="Land M."/>
            <person name="Hauser L."/>
            <person name="Kyrpides N."/>
            <person name="Ovchinnikova G."/>
            <person name="Kerfeld C.A."/>
            <person name="Cannon G.C."/>
            <person name="Heinhorst S."/>
            <person name="Woyke T."/>
        </authorList>
    </citation>
    <scope>NUCLEOTIDE SEQUENCE [LARGE SCALE GENOMIC DNA]</scope>
    <source>
        <strain evidence="1">K12</strain>
    </source>
</reference>
<dbReference type="KEGG" id="tin:Tint_0931"/>
<proteinExistence type="predicted"/>
<dbReference type="STRING" id="75379.Tint_0931"/>
<protein>
    <recommendedName>
        <fullName evidence="2">DUF3579 domain-containing protein</fullName>
    </recommendedName>
</protein>
<evidence type="ECO:0008006" key="2">
    <source>
        <dbReference type="Google" id="ProtNLM"/>
    </source>
</evidence>
<accession>D5WYY7</accession>
<dbReference type="eggNOG" id="COG0456">
    <property type="taxonomic scope" value="Bacteria"/>
</dbReference>
<dbReference type="EMBL" id="CP002021">
    <property type="protein sequence ID" value="ADG30325.1"/>
    <property type="molecule type" value="Genomic_DNA"/>
</dbReference>
<dbReference type="BioCyc" id="TINT75379:TINT_RS04655-MONOMER"/>
<evidence type="ECO:0000313" key="1">
    <source>
        <dbReference type="EMBL" id="ADG30325.1"/>
    </source>
</evidence>
<gene>
    <name evidence="1" type="ordered locus">Tint_0931</name>
</gene>
<dbReference type="InterPro" id="IPR021969">
    <property type="entry name" value="DUF3579"/>
</dbReference>
<dbReference type="Gene3D" id="3.30.70.2340">
    <property type="entry name" value="Uncharacterised protein PF12112 family, DUF3579"/>
    <property type="match status" value="1"/>
</dbReference>
<dbReference type="HOGENOM" id="CLU_154671_1_0_4"/>
<dbReference type="Pfam" id="PF12112">
    <property type="entry name" value="DUF3579"/>
    <property type="match status" value="1"/>
</dbReference>
<dbReference type="AlphaFoldDB" id="D5WYY7"/>
<organism evidence="1">
    <name type="scientific">Thiomonas intermedia (strain K12)</name>
    <name type="common">Thiobacillus intermedius</name>
    <dbReference type="NCBI Taxonomy" id="75379"/>
    <lineage>
        <taxon>Bacteria</taxon>
        <taxon>Pseudomonadati</taxon>
        <taxon>Pseudomonadota</taxon>
        <taxon>Betaproteobacteria</taxon>
        <taxon>Burkholderiales</taxon>
        <taxon>Thiomonas</taxon>
    </lineage>
</organism>